<evidence type="ECO:0000256" key="2">
    <source>
        <dbReference type="ARBA" id="ARBA00022475"/>
    </source>
</evidence>
<dbReference type="GO" id="GO:0005886">
    <property type="term" value="C:plasma membrane"/>
    <property type="evidence" value="ECO:0007669"/>
    <property type="project" value="UniProtKB-SubCell"/>
</dbReference>
<evidence type="ECO:0000256" key="9">
    <source>
        <dbReference type="RuleBase" id="RU000688"/>
    </source>
</evidence>
<protein>
    <recommendedName>
        <fullName evidence="11">G-protein coupled receptors family 1 profile domain-containing protein</fullName>
    </recommendedName>
</protein>
<dbReference type="PROSITE" id="PS00237">
    <property type="entry name" value="G_PROTEIN_RECEP_F1_1"/>
    <property type="match status" value="1"/>
</dbReference>
<gene>
    <name evidence="12" type="ORF">E2I00_006845</name>
</gene>
<evidence type="ECO:0000256" key="6">
    <source>
        <dbReference type="ARBA" id="ARBA00023136"/>
    </source>
</evidence>
<feature type="domain" description="G-protein coupled receptors family 1 profile" evidence="11">
    <location>
        <begin position="1"/>
        <end position="79"/>
    </location>
</feature>
<dbReference type="PROSITE" id="PS50262">
    <property type="entry name" value="G_PROTEIN_RECEP_F1_2"/>
    <property type="match status" value="1"/>
</dbReference>
<comment type="caution">
    <text evidence="12">The sequence shown here is derived from an EMBL/GenBank/DDBJ whole genome shotgun (WGS) entry which is preliminary data.</text>
</comment>
<name>A0A643BQR3_BALPH</name>
<dbReference type="PANTHER" id="PTHR24228">
    <property type="entry name" value="B2 BRADYKININ RECEPTOR/ANGIOTENSIN II RECEPTOR"/>
    <property type="match status" value="1"/>
</dbReference>
<evidence type="ECO:0000256" key="10">
    <source>
        <dbReference type="SAM" id="Phobius"/>
    </source>
</evidence>
<dbReference type="Proteomes" id="UP000437017">
    <property type="component" value="Unassembled WGS sequence"/>
</dbReference>
<dbReference type="GO" id="GO:0008502">
    <property type="term" value="F:melatonin receptor activity"/>
    <property type="evidence" value="ECO:0007669"/>
    <property type="project" value="InterPro"/>
</dbReference>
<keyword evidence="5 9" id="KW-0297">G-protein coupled receptor</keyword>
<proteinExistence type="inferred from homology"/>
<feature type="transmembrane region" description="Helical" evidence="10">
    <location>
        <begin position="67"/>
        <end position="88"/>
    </location>
</feature>
<reference evidence="12 13" key="1">
    <citation type="journal article" date="2019" name="PLoS ONE">
        <title>Genomic analyses reveal an absence of contemporary introgressive admixture between fin whales and blue whales, despite known hybrids.</title>
        <authorList>
            <person name="Westbury M.V."/>
            <person name="Petersen B."/>
            <person name="Lorenzen E.D."/>
        </authorList>
    </citation>
    <scope>NUCLEOTIDE SEQUENCE [LARGE SCALE GENOMIC DNA]</scope>
    <source>
        <strain evidence="12">FinWhale-01</strain>
    </source>
</reference>
<keyword evidence="3 9" id="KW-0812">Transmembrane</keyword>
<dbReference type="InterPro" id="IPR017452">
    <property type="entry name" value="GPCR_Rhodpsn_7TM"/>
</dbReference>
<sequence>MGLSIIGSVFDITAIAINRYCCVCHSVTYHRIYCHWHTPLYLCLVWLLTLLALVPSFFVGFLEYGPRIYSCTFIQTASCLNAIVYGILNQNFCRGYKKITSALWNPWNYLQDSSKGSRAEAPESQAPPVVNIQPAVQADALLRDPRPGDKLLK</sequence>
<dbReference type="PRINTS" id="PR00237">
    <property type="entry name" value="GPCRRHODOPSN"/>
</dbReference>
<evidence type="ECO:0000256" key="8">
    <source>
        <dbReference type="ARBA" id="ARBA00023224"/>
    </source>
</evidence>
<dbReference type="Gene3D" id="1.20.1070.10">
    <property type="entry name" value="Rhodopsin 7-helix transmembrane proteins"/>
    <property type="match status" value="1"/>
</dbReference>
<keyword evidence="4 10" id="KW-1133">Transmembrane helix</keyword>
<evidence type="ECO:0000313" key="13">
    <source>
        <dbReference type="Proteomes" id="UP000437017"/>
    </source>
</evidence>
<dbReference type="SUPFAM" id="SSF81321">
    <property type="entry name" value="Family A G protein-coupled receptor-like"/>
    <property type="match status" value="1"/>
</dbReference>
<feature type="transmembrane region" description="Helical" evidence="10">
    <location>
        <begin position="40"/>
        <end position="61"/>
    </location>
</feature>
<evidence type="ECO:0000259" key="11">
    <source>
        <dbReference type="PROSITE" id="PS50262"/>
    </source>
</evidence>
<dbReference type="OrthoDB" id="9684306at2759"/>
<keyword evidence="7 9" id="KW-0675">Receptor</keyword>
<keyword evidence="6 10" id="KW-0472">Membrane</keyword>
<keyword evidence="8 9" id="KW-0807">Transducer</keyword>
<dbReference type="InterPro" id="IPR000025">
    <property type="entry name" value="Melatonin_rcpt"/>
</dbReference>
<comment type="subcellular location">
    <subcellularLocation>
        <location evidence="1">Cell membrane</location>
        <topology evidence="1">Multi-pass membrane protein</topology>
    </subcellularLocation>
</comment>
<evidence type="ECO:0000313" key="12">
    <source>
        <dbReference type="EMBL" id="KAB0390048.1"/>
    </source>
</evidence>
<keyword evidence="2" id="KW-1003">Cell membrane</keyword>
<evidence type="ECO:0000256" key="4">
    <source>
        <dbReference type="ARBA" id="ARBA00022989"/>
    </source>
</evidence>
<evidence type="ECO:0000256" key="7">
    <source>
        <dbReference type="ARBA" id="ARBA00023170"/>
    </source>
</evidence>
<dbReference type="PRINTS" id="PR00857">
    <property type="entry name" value="MELATONINR"/>
</dbReference>
<comment type="similarity">
    <text evidence="9">Belongs to the G-protein coupled receptor 1 family.</text>
</comment>
<dbReference type="EMBL" id="SGJD01006061">
    <property type="protein sequence ID" value="KAB0390048.1"/>
    <property type="molecule type" value="Genomic_DNA"/>
</dbReference>
<accession>A0A643BQR3</accession>
<evidence type="ECO:0000256" key="5">
    <source>
        <dbReference type="ARBA" id="ARBA00023040"/>
    </source>
</evidence>
<dbReference type="Pfam" id="PF00001">
    <property type="entry name" value="7tm_1"/>
    <property type="match status" value="1"/>
</dbReference>
<organism evidence="12 13">
    <name type="scientific">Balaenoptera physalus</name>
    <name type="common">Fin whale</name>
    <name type="synonym">Balaena physalus</name>
    <dbReference type="NCBI Taxonomy" id="9770"/>
    <lineage>
        <taxon>Eukaryota</taxon>
        <taxon>Metazoa</taxon>
        <taxon>Chordata</taxon>
        <taxon>Craniata</taxon>
        <taxon>Vertebrata</taxon>
        <taxon>Euteleostomi</taxon>
        <taxon>Mammalia</taxon>
        <taxon>Eutheria</taxon>
        <taxon>Laurasiatheria</taxon>
        <taxon>Artiodactyla</taxon>
        <taxon>Whippomorpha</taxon>
        <taxon>Cetacea</taxon>
        <taxon>Mysticeti</taxon>
        <taxon>Balaenopteridae</taxon>
        <taxon>Balaenoptera</taxon>
    </lineage>
</organism>
<dbReference type="PANTHER" id="PTHR24228:SF54">
    <property type="entry name" value="MELATONIN RECEPTOR TYPE 1B"/>
    <property type="match status" value="1"/>
</dbReference>
<evidence type="ECO:0000256" key="1">
    <source>
        <dbReference type="ARBA" id="ARBA00004651"/>
    </source>
</evidence>
<evidence type="ECO:0000256" key="3">
    <source>
        <dbReference type="ARBA" id="ARBA00022692"/>
    </source>
</evidence>
<dbReference type="InterPro" id="IPR000276">
    <property type="entry name" value="GPCR_Rhodpsn"/>
</dbReference>
<keyword evidence="13" id="KW-1185">Reference proteome</keyword>
<dbReference type="AlphaFoldDB" id="A0A643BQR3"/>